<dbReference type="SUPFAM" id="SSF54427">
    <property type="entry name" value="NTF2-like"/>
    <property type="match status" value="1"/>
</dbReference>
<feature type="region of interest" description="Disordered" evidence="1">
    <location>
        <begin position="155"/>
        <end position="354"/>
    </location>
</feature>
<evidence type="ECO:0000313" key="4">
    <source>
        <dbReference type="EMBL" id="KAK2195283.1"/>
    </source>
</evidence>
<gene>
    <name evidence="4" type="ORF">BdWA1_002956</name>
    <name evidence="3" type="ORF">BdWA1_003841</name>
</gene>
<feature type="compositionally biased region" description="Basic and acidic residues" evidence="1">
    <location>
        <begin position="643"/>
        <end position="663"/>
    </location>
</feature>
<evidence type="ECO:0000313" key="5">
    <source>
        <dbReference type="Proteomes" id="UP001214638"/>
    </source>
</evidence>
<evidence type="ECO:0000256" key="1">
    <source>
        <dbReference type="SAM" id="MobiDB-lite"/>
    </source>
</evidence>
<sequence>MASFNPQFNEVGLQFVRMYYQLMETDRNKLAQFYNEQSMMTFETGTFKGQQAIMEKLLANPASKYAIITCDCQPAPNNAVIAFIIGDLMVENNPPMKFAHVVQLFPNGNSYFAMARAAVMLRVVYLVCCLWIYTFHGVTYATGVSEVPLVTSTGNFHSNTPQEPQGQAQGTPAAVDNNEDVDNAVSSQDQPDATIATSASSDATPSQGETVTEANQNPQGESSEPAANSTATLEQNLKPTDEGETSAADPTGNAPVNQDNQTDQIDATSTGTVPTNQDNQTDQIDATSTGTVPTNQDNQTGQIDATSTGTVPTNQGNQTDQINATSTGTVPTNQGNQTDQINATSTGTVPANQDNQTDATLQYYQNPAEQPILQNSIGAQDPLQGETQPSTENENAPTVSNDEQDNKSGETSGVNENLQAPTSNESPVYKNEIEKYMDYFKKTDMIDHENEEMYRLKLRLTIRIVSSKGVFMVNMVSATAVFLTAMEMQKCKSLNFEQCFVSIQNKLFDRAMNDAVKGFTRGVLATILDCLALNGTVWITKYDIHDQVAPEIDVYIPEYVTLFNNKEFFNEFLIDASNNNGDVFIQMSKMKQPFQIPHGANRQDIGVHYSPKKYERYILKHLYPHLVTSSGITPEELAGNKKTSRDEPQMPKEEPTKRDLPAHISDDIKRRLATAGASFKSALNMPQSQGSTAPDIIKSPDIAHRVLSELERALLQVPKKLHGYKLKFEDIQHMDQLQEMWKEALVAMNIMNAGDDLRNVLDNHTFSYDQLKNLFELTYGMIGVQNYEQAKVFYDSADIPREAVETNLAKVRSLFQANTGTHITRLPPILKNMSNTCPVSNLITSLSTNDLIGRLQIMLADWLGPYATIEASEDSPELAILCAGAAVFLQQWRFIQLNQGFKEDGLPWAMLLQSFSHMAKGSYSDANTKKRLKDLINSQAAKKCRKYINEAGIVASTPYRTLVKTMEATSLAGAIGNLLGVNIESKTEDVVSILAEYLIKVTRTKHVGNGVGVCMALQFLDKLNKCFSVEQSSDFALYKLNLLTMDAGPIMDMYLSNDMQTPESSSHLMALIKRACNHRDPSVGEVVDKLIKLASVDGHEMLRNVLQKRSYQPPTLNEHGIPLEDMSTEDIFDDDDYVELTDSSELGFANDDDGGPSFIEIASRVDNVRNAKEEMDNDEIVDSAINLDNDDEMHQMYKSFGNLGVPLDLNSLKPIVFEIRMSLHQQNDEGGDDVLNLKTISVPINFTHHEASLLKSMDSISVLKLLLYRLERRVHSLNDSLPLMENIKRIKSLAKLKNLEIVDIPVPEHVIHASNDINTYTSLLKILKALGRNSFYFENHQGNDIPNMLVGDHIAKVLVNKVPKRTIVLQVIDPVQNMNLNPLHLDHSHCRNSDYHFYRHISL</sequence>
<feature type="compositionally biased region" description="Polar residues" evidence="1">
    <location>
        <begin position="385"/>
        <end position="401"/>
    </location>
</feature>
<name>A0AAD9PH10_9APIC</name>
<evidence type="ECO:0000313" key="3">
    <source>
        <dbReference type="EMBL" id="KAK2194692.1"/>
    </source>
</evidence>
<dbReference type="Gene3D" id="3.10.450.50">
    <property type="match status" value="1"/>
</dbReference>
<proteinExistence type="predicted"/>
<dbReference type="Proteomes" id="UP001214638">
    <property type="component" value="Unassembled WGS sequence"/>
</dbReference>
<dbReference type="CDD" id="cd00780">
    <property type="entry name" value="NTF2"/>
    <property type="match status" value="1"/>
</dbReference>
<accession>A0AAD9PH10</accession>
<feature type="compositionally biased region" description="Polar residues" evidence="1">
    <location>
        <begin position="207"/>
        <end position="238"/>
    </location>
</feature>
<feature type="compositionally biased region" description="Polar residues" evidence="1">
    <location>
        <begin position="254"/>
        <end position="354"/>
    </location>
</feature>
<feature type="compositionally biased region" description="Polar residues" evidence="1">
    <location>
        <begin position="409"/>
        <end position="426"/>
    </location>
</feature>
<dbReference type="EMBL" id="JALLKP010000004">
    <property type="protein sequence ID" value="KAK2195283.1"/>
    <property type="molecule type" value="Genomic_DNA"/>
</dbReference>
<dbReference type="InterPro" id="IPR045875">
    <property type="entry name" value="NTF2"/>
</dbReference>
<comment type="caution">
    <text evidence="3">The sequence shown here is derived from an EMBL/GenBank/DDBJ whole genome shotgun (WGS) entry which is preliminary data.</text>
</comment>
<dbReference type="InterPro" id="IPR018222">
    <property type="entry name" value="Nuclear_transport_factor_2_euk"/>
</dbReference>
<feature type="region of interest" description="Disordered" evidence="1">
    <location>
        <begin position="633"/>
        <end position="663"/>
    </location>
</feature>
<dbReference type="RefSeq" id="XP_067802126.1">
    <property type="nucleotide sequence ID" value="XM_067947975.1"/>
</dbReference>
<dbReference type="Pfam" id="PF02136">
    <property type="entry name" value="NTF2"/>
    <property type="match status" value="1"/>
</dbReference>
<organism evidence="3 5">
    <name type="scientific">Babesia duncani</name>
    <dbReference type="NCBI Taxonomy" id="323732"/>
    <lineage>
        <taxon>Eukaryota</taxon>
        <taxon>Sar</taxon>
        <taxon>Alveolata</taxon>
        <taxon>Apicomplexa</taxon>
        <taxon>Aconoidasida</taxon>
        <taxon>Piroplasmida</taxon>
        <taxon>Babesiidae</taxon>
        <taxon>Babesia</taxon>
    </lineage>
</organism>
<feature type="domain" description="NTF2" evidence="2">
    <location>
        <begin position="11"/>
        <end position="121"/>
    </location>
</feature>
<feature type="compositionally biased region" description="Polar residues" evidence="1">
    <location>
        <begin position="155"/>
        <end position="170"/>
    </location>
</feature>
<dbReference type="InterPro" id="IPR032710">
    <property type="entry name" value="NTF2-like_dom_sf"/>
</dbReference>
<dbReference type="GO" id="GO:0006913">
    <property type="term" value="P:nucleocytoplasmic transport"/>
    <property type="evidence" value="ECO:0007669"/>
    <property type="project" value="InterPro"/>
</dbReference>
<dbReference type="InterPro" id="IPR002075">
    <property type="entry name" value="NTF2_dom"/>
</dbReference>
<dbReference type="EMBL" id="JALLKP010000061">
    <property type="protein sequence ID" value="KAK2194692.1"/>
    <property type="molecule type" value="Genomic_DNA"/>
</dbReference>
<dbReference type="PROSITE" id="PS50177">
    <property type="entry name" value="NTF2_DOMAIN"/>
    <property type="match status" value="1"/>
</dbReference>
<keyword evidence="5" id="KW-1185">Reference proteome</keyword>
<evidence type="ECO:0000259" key="2">
    <source>
        <dbReference type="PROSITE" id="PS50177"/>
    </source>
</evidence>
<dbReference type="KEGG" id="bdw:94337253"/>
<dbReference type="GeneID" id="94337253"/>
<reference evidence="3" key="1">
    <citation type="journal article" date="2023" name="Nat. Microbiol.">
        <title>Babesia duncani multi-omics identifies virulence factors and drug targets.</title>
        <authorList>
            <person name="Singh P."/>
            <person name="Lonardi S."/>
            <person name="Liang Q."/>
            <person name="Vydyam P."/>
            <person name="Khabirova E."/>
            <person name="Fang T."/>
            <person name="Gihaz S."/>
            <person name="Thekkiniath J."/>
            <person name="Munshi M."/>
            <person name="Abel S."/>
            <person name="Ciampossin L."/>
            <person name="Batugedara G."/>
            <person name="Gupta M."/>
            <person name="Lu X.M."/>
            <person name="Lenz T."/>
            <person name="Chakravarty S."/>
            <person name="Cornillot E."/>
            <person name="Hu Y."/>
            <person name="Ma W."/>
            <person name="Gonzalez L.M."/>
            <person name="Sanchez S."/>
            <person name="Estrada K."/>
            <person name="Sanchez-Flores A."/>
            <person name="Montero E."/>
            <person name="Harb O.S."/>
            <person name="Le Roch K.G."/>
            <person name="Mamoun C.B."/>
        </authorList>
    </citation>
    <scope>NUCLEOTIDE SEQUENCE</scope>
    <source>
        <strain evidence="3">WA1</strain>
    </source>
</reference>
<protein>
    <submittedName>
        <fullName evidence="3">Bifunctional Nuclear transport factor 2-Mtr2/Nuclear transport factor 2</fullName>
    </submittedName>
</protein>
<feature type="region of interest" description="Disordered" evidence="1">
    <location>
        <begin position="379"/>
        <end position="428"/>
    </location>
</feature>
<dbReference type="PANTHER" id="PTHR12612">
    <property type="entry name" value="NUCLEAR TRANSPORT FACTOR 2"/>
    <property type="match status" value="1"/>
</dbReference>
<feature type="compositionally biased region" description="Low complexity" evidence="1">
    <location>
        <begin position="191"/>
        <end position="206"/>
    </location>
</feature>